<feature type="transmembrane region" description="Helical" evidence="1">
    <location>
        <begin position="380"/>
        <end position="399"/>
    </location>
</feature>
<evidence type="ECO:0000313" key="4">
    <source>
        <dbReference type="Proteomes" id="UP000242715"/>
    </source>
</evidence>
<feature type="transmembrane region" description="Helical" evidence="1">
    <location>
        <begin position="426"/>
        <end position="445"/>
    </location>
</feature>
<protein>
    <recommendedName>
        <fullName evidence="2">Heparan-alpha-glucosaminide N-acetyltransferase catalytic domain-containing protein</fullName>
    </recommendedName>
</protein>
<dbReference type="Pfam" id="PF07786">
    <property type="entry name" value="HGSNAT_cat"/>
    <property type="match status" value="1"/>
</dbReference>
<dbReference type="AlphaFoldDB" id="A0A2Z6M5L5"/>
<organism evidence="3 4">
    <name type="scientific">Trifolium subterraneum</name>
    <name type="common">Subterranean clover</name>
    <dbReference type="NCBI Taxonomy" id="3900"/>
    <lineage>
        <taxon>Eukaryota</taxon>
        <taxon>Viridiplantae</taxon>
        <taxon>Streptophyta</taxon>
        <taxon>Embryophyta</taxon>
        <taxon>Tracheophyta</taxon>
        <taxon>Spermatophyta</taxon>
        <taxon>Magnoliopsida</taxon>
        <taxon>eudicotyledons</taxon>
        <taxon>Gunneridae</taxon>
        <taxon>Pentapetalae</taxon>
        <taxon>rosids</taxon>
        <taxon>fabids</taxon>
        <taxon>Fabales</taxon>
        <taxon>Fabaceae</taxon>
        <taxon>Papilionoideae</taxon>
        <taxon>50 kb inversion clade</taxon>
        <taxon>NPAAA clade</taxon>
        <taxon>Hologalegina</taxon>
        <taxon>IRL clade</taxon>
        <taxon>Trifolieae</taxon>
        <taxon>Trifolium</taxon>
    </lineage>
</organism>
<dbReference type="Proteomes" id="UP000242715">
    <property type="component" value="Unassembled WGS sequence"/>
</dbReference>
<evidence type="ECO:0000313" key="3">
    <source>
        <dbReference type="EMBL" id="GAU20333.1"/>
    </source>
</evidence>
<dbReference type="PANTHER" id="PTHR31061">
    <property type="entry name" value="LD22376P"/>
    <property type="match status" value="1"/>
</dbReference>
<accession>A0A2Z6M5L5</accession>
<reference evidence="4" key="1">
    <citation type="journal article" date="2017" name="Front. Plant Sci.">
        <title>Climate Clever Clovers: New Paradigm to Reduce the Environmental Footprint of Ruminants by Breeding Low Methanogenic Forages Utilizing Haplotype Variation.</title>
        <authorList>
            <person name="Kaur P."/>
            <person name="Appels R."/>
            <person name="Bayer P.E."/>
            <person name="Keeble-Gagnere G."/>
            <person name="Wang J."/>
            <person name="Hirakawa H."/>
            <person name="Shirasawa K."/>
            <person name="Vercoe P."/>
            <person name="Stefanova K."/>
            <person name="Durmic Z."/>
            <person name="Nichols P."/>
            <person name="Revell C."/>
            <person name="Isobe S.N."/>
            <person name="Edwards D."/>
            <person name="Erskine W."/>
        </authorList>
    </citation>
    <scope>NUCLEOTIDE SEQUENCE [LARGE SCALE GENOMIC DNA]</scope>
    <source>
        <strain evidence="4">cv. Daliak</strain>
    </source>
</reference>
<dbReference type="InterPro" id="IPR012429">
    <property type="entry name" value="HGSNAT_cat"/>
</dbReference>
<feature type="transmembrane region" description="Helical" evidence="1">
    <location>
        <begin position="338"/>
        <end position="359"/>
    </location>
</feature>
<proteinExistence type="predicted"/>
<dbReference type="EMBL" id="DF973211">
    <property type="protein sequence ID" value="GAU20333.1"/>
    <property type="molecule type" value="Genomic_DNA"/>
</dbReference>
<feature type="transmembrane region" description="Helical" evidence="1">
    <location>
        <begin position="93"/>
        <end position="113"/>
    </location>
</feature>
<feature type="transmembrane region" description="Helical" evidence="1">
    <location>
        <begin position="56"/>
        <end position="73"/>
    </location>
</feature>
<keyword evidence="1" id="KW-1133">Transmembrane helix</keyword>
<feature type="transmembrane region" description="Helical" evidence="1">
    <location>
        <begin position="171"/>
        <end position="190"/>
    </location>
</feature>
<gene>
    <name evidence="3" type="ORF">TSUD_338140</name>
</gene>
<evidence type="ECO:0000259" key="2">
    <source>
        <dbReference type="Pfam" id="PF07786"/>
    </source>
</evidence>
<evidence type="ECO:0000256" key="1">
    <source>
        <dbReference type="SAM" id="Phobius"/>
    </source>
</evidence>
<sequence>MDEGAKRMEEGLNIPLDDEVLEKQETINSVDSNIEHKIAEHDDEQPALVKQKTKRVATLDAFRGLTIVIMILVDKAGGVYPRIDHAPWDGCTLADFVMPFFLFIVGVAIALALKKIHKIKYAVKKIMLRTLKLLFWGILLQALIETFTTKLRPTTLSHGRLAIFTAYKWQWFGGFVAFLIYMITTFTLYVPDWSFVDHANGDEPKRYTVICGMRGHIGPACNAVGYVDRQVWGVNHFYSHPVWRHLKECTFSSPGEGPLREDAPSWCHAPFEPEGLLSSISAIISGTIGIHYGHVLIHFKGHLDRLKPWVSMGFLLLILAIILQFTDAIPINKQLYSISYVCFTAGVAGLVFSGLYILIDVWGLRTPFLFLEWIGMNSMLVFVMAAEGIFAAFVNGWYYENPNNSLGHWIKKHVFVNVWNSERVGTLLYVIFAEITFWGVVAGVLHKLKIYWKL</sequence>
<feature type="transmembrane region" description="Helical" evidence="1">
    <location>
        <begin position="309"/>
        <end position="326"/>
    </location>
</feature>
<dbReference type="OrthoDB" id="2149840at2759"/>
<name>A0A2Z6M5L5_TRISU</name>
<keyword evidence="1" id="KW-0812">Transmembrane</keyword>
<keyword evidence="4" id="KW-1185">Reference proteome</keyword>
<dbReference type="PANTHER" id="PTHR31061:SF35">
    <property type="entry name" value="HEPARAN-ALPHA-GLUCOSAMINIDE N-ACETYLTRANSFERASE-LIKE PROTEIN"/>
    <property type="match status" value="1"/>
</dbReference>
<keyword evidence="1" id="KW-0472">Membrane</keyword>
<feature type="transmembrane region" description="Helical" evidence="1">
    <location>
        <begin position="133"/>
        <end position="151"/>
    </location>
</feature>
<feature type="domain" description="Heparan-alpha-glucosaminide N-acetyltransferase catalytic" evidence="2">
    <location>
        <begin position="55"/>
        <end position="145"/>
    </location>
</feature>